<dbReference type="InterPro" id="IPR041172">
    <property type="entry name" value="EstA_Ig-like_N"/>
</dbReference>
<keyword evidence="7" id="KW-1185">Reference proteome</keyword>
<dbReference type="GO" id="GO:0030246">
    <property type="term" value="F:carbohydrate binding"/>
    <property type="evidence" value="ECO:0007669"/>
    <property type="project" value="InterPro"/>
</dbReference>
<evidence type="ECO:0000256" key="1">
    <source>
        <dbReference type="ARBA" id="ARBA00022729"/>
    </source>
</evidence>
<gene>
    <name evidence="6" type="ORF">SAMN05216192_102121</name>
</gene>
<dbReference type="GO" id="GO:0008236">
    <property type="term" value="F:serine-type peptidase activity"/>
    <property type="evidence" value="ECO:0007669"/>
    <property type="project" value="InterPro"/>
</dbReference>
<dbReference type="InterPro" id="IPR029058">
    <property type="entry name" value="AB_hydrolase_fold"/>
</dbReference>
<dbReference type="Gene3D" id="3.40.50.1820">
    <property type="entry name" value="alpha/beta hydrolase"/>
    <property type="match status" value="2"/>
</dbReference>
<evidence type="ECO:0000259" key="4">
    <source>
        <dbReference type="PROSITE" id="PS50853"/>
    </source>
</evidence>
<evidence type="ECO:0000313" key="6">
    <source>
        <dbReference type="EMBL" id="SDH94702.1"/>
    </source>
</evidence>
<name>A0A1G8GK20_9BACL</name>
<dbReference type="Pfam" id="PF06452">
    <property type="entry name" value="CBM9_1"/>
    <property type="match status" value="2"/>
</dbReference>
<feature type="signal peptide" evidence="3">
    <location>
        <begin position="1"/>
        <end position="27"/>
    </location>
</feature>
<dbReference type="InterPro" id="IPR001375">
    <property type="entry name" value="Peptidase_S9_cat"/>
</dbReference>
<evidence type="ECO:0000256" key="2">
    <source>
        <dbReference type="SAM" id="MobiDB-lite"/>
    </source>
</evidence>
<dbReference type="Gene3D" id="2.60.40.10">
    <property type="entry name" value="Immunoglobulins"/>
    <property type="match status" value="1"/>
</dbReference>
<dbReference type="Gene3D" id="2.60.40.2180">
    <property type="match status" value="2"/>
</dbReference>
<dbReference type="CDD" id="cd00063">
    <property type="entry name" value="FN3"/>
    <property type="match status" value="1"/>
</dbReference>
<evidence type="ECO:0000256" key="3">
    <source>
        <dbReference type="SAM" id="SignalP"/>
    </source>
</evidence>
<dbReference type="GO" id="GO:0004553">
    <property type="term" value="F:hydrolase activity, hydrolyzing O-glycosyl compounds"/>
    <property type="evidence" value="ECO:0007669"/>
    <property type="project" value="InterPro"/>
</dbReference>
<dbReference type="PANTHER" id="PTHR43037:SF1">
    <property type="entry name" value="BLL1128 PROTEIN"/>
    <property type="match status" value="1"/>
</dbReference>
<dbReference type="InterPro" id="IPR010502">
    <property type="entry name" value="Carb-bd_dom_fam9"/>
</dbReference>
<dbReference type="SMART" id="SM00060">
    <property type="entry name" value="FN3"/>
    <property type="match status" value="1"/>
</dbReference>
<feature type="domain" description="SLH" evidence="5">
    <location>
        <begin position="1675"/>
        <end position="1734"/>
    </location>
</feature>
<feature type="compositionally biased region" description="Polar residues" evidence="2">
    <location>
        <begin position="1571"/>
        <end position="1583"/>
    </location>
</feature>
<dbReference type="Pfam" id="PF00326">
    <property type="entry name" value="Peptidase_S9"/>
    <property type="match status" value="1"/>
</dbReference>
<dbReference type="Pfam" id="PF18435">
    <property type="entry name" value="EstA_Ig_like"/>
    <property type="match status" value="2"/>
</dbReference>
<dbReference type="InterPro" id="IPR036116">
    <property type="entry name" value="FN3_sf"/>
</dbReference>
<organism evidence="6 7">
    <name type="scientific">Paenibacillus typhae</name>
    <dbReference type="NCBI Taxonomy" id="1174501"/>
    <lineage>
        <taxon>Bacteria</taxon>
        <taxon>Bacillati</taxon>
        <taxon>Bacillota</taxon>
        <taxon>Bacilli</taxon>
        <taxon>Bacillales</taxon>
        <taxon>Paenibacillaceae</taxon>
        <taxon>Paenibacillus</taxon>
    </lineage>
</organism>
<feature type="domain" description="SLH" evidence="5">
    <location>
        <begin position="1801"/>
        <end position="1859"/>
    </location>
</feature>
<dbReference type="InterPro" id="IPR001119">
    <property type="entry name" value="SLH_dom"/>
</dbReference>
<feature type="domain" description="Fibronectin type-III" evidence="4">
    <location>
        <begin position="1461"/>
        <end position="1553"/>
    </location>
</feature>
<dbReference type="GO" id="GO:0006508">
    <property type="term" value="P:proteolysis"/>
    <property type="evidence" value="ECO:0007669"/>
    <property type="project" value="InterPro"/>
</dbReference>
<evidence type="ECO:0000259" key="5">
    <source>
        <dbReference type="PROSITE" id="PS51272"/>
    </source>
</evidence>
<feature type="region of interest" description="Disordered" evidence="2">
    <location>
        <begin position="1547"/>
        <end position="1610"/>
    </location>
</feature>
<protein>
    <submittedName>
        <fullName evidence="6">Predicted peptidase</fullName>
    </submittedName>
</protein>
<dbReference type="PROSITE" id="PS50853">
    <property type="entry name" value="FN3"/>
    <property type="match status" value="1"/>
</dbReference>
<dbReference type="Pfam" id="PF00041">
    <property type="entry name" value="fn3"/>
    <property type="match status" value="1"/>
</dbReference>
<dbReference type="SUPFAM" id="SSF49265">
    <property type="entry name" value="Fibronectin type III"/>
    <property type="match status" value="1"/>
</dbReference>
<feature type="compositionally biased region" description="Gly residues" evidence="2">
    <location>
        <begin position="1558"/>
        <end position="1567"/>
    </location>
</feature>
<dbReference type="InterPro" id="IPR050955">
    <property type="entry name" value="Plant_Biomass_Hydrol_Est"/>
</dbReference>
<feature type="domain" description="SLH" evidence="5">
    <location>
        <begin position="1736"/>
        <end position="1799"/>
    </location>
</feature>
<dbReference type="Proteomes" id="UP000199050">
    <property type="component" value="Unassembled WGS sequence"/>
</dbReference>
<dbReference type="STRING" id="1174501.SAMN05216192_102121"/>
<proteinExistence type="predicted"/>
<dbReference type="InterPro" id="IPR013783">
    <property type="entry name" value="Ig-like_fold"/>
</dbReference>
<evidence type="ECO:0000313" key="7">
    <source>
        <dbReference type="Proteomes" id="UP000199050"/>
    </source>
</evidence>
<dbReference type="EMBL" id="FNDX01000002">
    <property type="protein sequence ID" value="SDH94702.1"/>
    <property type="molecule type" value="Genomic_DNA"/>
</dbReference>
<reference evidence="7" key="1">
    <citation type="submission" date="2016-10" db="EMBL/GenBank/DDBJ databases">
        <authorList>
            <person name="Varghese N."/>
            <person name="Submissions S."/>
        </authorList>
    </citation>
    <scope>NUCLEOTIDE SEQUENCE [LARGE SCALE GENOMIC DNA]</scope>
    <source>
        <strain evidence="7">CGMCC 1.11012</strain>
    </source>
</reference>
<accession>A0A1G8GK20</accession>
<dbReference type="SUPFAM" id="SSF49344">
    <property type="entry name" value="CBD9-like"/>
    <property type="match status" value="2"/>
</dbReference>
<dbReference type="Pfam" id="PF00395">
    <property type="entry name" value="SLH"/>
    <property type="match status" value="3"/>
</dbReference>
<keyword evidence="1 3" id="KW-0732">Signal</keyword>
<dbReference type="PANTHER" id="PTHR43037">
    <property type="entry name" value="UNNAMED PRODUCT-RELATED"/>
    <property type="match status" value="1"/>
</dbReference>
<sequence length="1859" mass="200543">MSKRFGRMLAFLCCLLMVASLMPTSFAAATDNTEYTEALNGDSSSTTLTSLQANETPTAIFGTPELGSDDPLWALTMEHLINKSTVPGDPRPHATGTARILWDQDYLYARVVVEDSNLYQGPGNDYQYDSLEFYLGAGTQGANQWRISATGVFSGQSAPGRAAWTEITDTGYIVEMRIPKRTLNLQAGLFTFEVYINNSTEKGGDRYEVVSCFGTPDAAYNSAASFTNGLNLITANEADDRFSITATAGSGGRITPNVPGDVLRIASGSDKTLTVTPDYGKIVDTVKVDGEDATLSDDGTYTFSNVVANHTIQVTFKNDSTANLLPFIVWNDNFARGEYTTAVIIDLGEGKAAEGSKLNPDLFTVSARNTTLNGDSVTFEGTRKITRVYANDEPKVRGYLGTVSRSPDYQDGLERGRYIVVEFEFYSESGGNITLDGSMNSTKQVYSVVQNGELVLTEGDPLNYVVFEQEKVVNPILDQFTTPTGNSVNRAVYLHKDENGDVSRGLPLYVYTHGMGRGGTSAATDQKAAMKSANGAVALMKKMEQDPGKYASHILNIAYNGTSTPSTANVKKVIDDLVASGAVDPNRIYAAGFSWGGQYTNSLVNAYPGFFASAAPMSPVSGSPNASTNDAHTELAYWMFINANNVGVYQTNLTTFINTNMPKMVNARASRFESNEALTWPYNQFDQPTQRPNPANTPVLADYIAHEVEAAVLYNEITMGTWSIAPTAQSANLPAWNNDYTDVFDWMFAQTKANNRPVARYGSPVLGTNDKLWEQAVEFDINNSSAPDQKIGPKATGKAKVLWDEDFLYARVVVTDPNVCVGHTPGTEHMTDSVEFYIGDGSRGSNQWRIGASGIFSGQAAVGREGSVIRTDTGYIAEVKIPRRTIEFTNNSPITFDVYINNSTGAGNDRYEVVSGLGQPDAGYGSSDSFKNSLLLSGGSMVSRHPVTATAGLNGTISPSGLIRVADGGSQTFTFTPVSGYVVDTVTVNGASVEITNNTYTLEKVNTDDKVIHVTFKPDPAATLLNFIVYNDNFATGEFTTAVIIDLGAGNEAVGADLSSNLFTVSARNTLLNGTPAYQGTRTVNRVYVNDEPRPRGYKGVNKNSPDYQAGLTKGRYIVVELEFWTLTGGQSTLEASNSTVQHYNIVYSGDIKLDGKAAIVKSSFAQSGIVNEIIDKFEVGPKIDNADAMQYGLYIHKDGNGVPVKGLPLYIYAHGSTRGGTQDGDTFAPIRSANGAIALMKKMETNSKYASHIIALRAQNNVQATAATLKAYIDDLVSKGLVDPNRIYMAGFSMGSAYTNTFLTTYPDLLAAAAPMSYPPSINAKQAETLKNFPYWSFVNTTDSPSIKTGAETFIANIMPLLENARHTFIDRNEIFVWPYDQWTKAQAPINGTNWIPSGHEMEASVLWNNISGYTDTLSNVGSGKEWSLKPTAQSSNLPTWKNDYTDVFDWMFEQRKTDVPGAPGSFKATAGDGQVTLSWTVPADDGGSAILGYKVWYGNVTPVTLDAKATQYTFKDLKNGQSYTFKIVAVTAKGDSAETSATAIPATSNVPNLPGGNTGNTGSTGTGTDIGSSKPTYTVNTPKDKPAVTDKNGNTTLPGGGEIATKGGTKIEVPEGTTIDSNGKVTIPAGKSAKVTLHSGANVGLDNGLSLNIQGGTEFVFDDDTPLGFLVMSGNPFRDVNMDDWFYSYVNSAYTYVLFNGTTSTTFSPGTSMTRAMYVQALANLENVNRSGYTSSRFSDVTDGQWYSAAVEWAAESGIVHGINADLFDPNSPITREQMLVMLYNYMKYKGYVIPESQSKSFADESEISSWALKAVQAQRGIGIVSGKPDNFFDPQATATRAEVATIFIKFIEYLAK</sequence>
<dbReference type="InterPro" id="IPR003961">
    <property type="entry name" value="FN3_dom"/>
</dbReference>
<feature type="chain" id="PRO_5011569115" evidence="3">
    <location>
        <begin position="28"/>
        <end position="1859"/>
    </location>
</feature>
<dbReference type="GO" id="GO:0016052">
    <property type="term" value="P:carbohydrate catabolic process"/>
    <property type="evidence" value="ECO:0007669"/>
    <property type="project" value="InterPro"/>
</dbReference>
<dbReference type="SUPFAM" id="SSF53474">
    <property type="entry name" value="alpha/beta-Hydrolases"/>
    <property type="match status" value="2"/>
</dbReference>
<dbReference type="PROSITE" id="PS51272">
    <property type="entry name" value="SLH"/>
    <property type="match status" value="3"/>
</dbReference>
<dbReference type="Gene3D" id="2.60.40.1190">
    <property type="match status" value="2"/>
</dbReference>